<dbReference type="CDD" id="cd09279">
    <property type="entry name" value="RNase_HI_like"/>
    <property type="match status" value="1"/>
</dbReference>
<name>A0AAV3QGT7_LITER</name>
<reference evidence="2 3" key="1">
    <citation type="submission" date="2024-01" db="EMBL/GenBank/DDBJ databases">
        <title>The complete chloroplast genome sequence of Lithospermum erythrorhizon: insights into the phylogenetic relationship among Boraginaceae species and the maternal lineages of purple gromwells.</title>
        <authorList>
            <person name="Okada T."/>
            <person name="Watanabe K."/>
        </authorList>
    </citation>
    <scope>NUCLEOTIDE SEQUENCE [LARGE SCALE GENOMIC DNA]</scope>
</reference>
<sequence>MSFGLKNAGATYQRMVNSIFKEQIGRNMEIYLDDMLVKSKVGDRSLPFFKKIKQESKEPFVWDGECTKVFAELKEYLGSTKLLTRLEEGEDLQLYLAISDGAVRSVLVREGEGAQKHIYYGLRESKIEEVPRWKLYVHGASNEKGYGAEILIKGPEGEVFEYGLRFSFKATNNEAEYEAMVTGLEIAQTLKIKRLLVQGDSKLVIDQIRGDCGVKNEKLGKYHAKALSLLPRFDYVVFEHIPRGQKKHADHLSHLATTYFEDIPKGVHVEVRDNPIHMEHRVSLF</sequence>
<dbReference type="PANTHER" id="PTHR48475:SF1">
    <property type="entry name" value="RNASE H TYPE-1 DOMAIN-CONTAINING PROTEIN"/>
    <property type="match status" value="1"/>
</dbReference>
<dbReference type="InterPro" id="IPR036397">
    <property type="entry name" value="RNaseH_sf"/>
</dbReference>
<dbReference type="GO" id="GO:0004523">
    <property type="term" value="F:RNA-DNA hybrid ribonuclease activity"/>
    <property type="evidence" value="ECO:0007669"/>
    <property type="project" value="InterPro"/>
</dbReference>
<evidence type="ECO:0000259" key="1">
    <source>
        <dbReference type="PROSITE" id="PS50879"/>
    </source>
</evidence>
<dbReference type="Gene3D" id="3.30.420.10">
    <property type="entry name" value="Ribonuclease H-like superfamily/Ribonuclease H"/>
    <property type="match status" value="1"/>
</dbReference>
<feature type="domain" description="RNase H type-1" evidence="1">
    <location>
        <begin position="129"/>
        <end position="258"/>
    </location>
</feature>
<dbReference type="InterPro" id="IPR043502">
    <property type="entry name" value="DNA/RNA_pol_sf"/>
</dbReference>
<dbReference type="Proteomes" id="UP001454036">
    <property type="component" value="Unassembled WGS sequence"/>
</dbReference>
<dbReference type="InterPro" id="IPR043128">
    <property type="entry name" value="Rev_trsase/Diguanyl_cyclase"/>
</dbReference>
<accession>A0AAV3QGT7</accession>
<organism evidence="2 3">
    <name type="scientific">Lithospermum erythrorhizon</name>
    <name type="common">Purple gromwell</name>
    <name type="synonym">Lithospermum officinale var. erythrorhizon</name>
    <dbReference type="NCBI Taxonomy" id="34254"/>
    <lineage>
        <taxon>Eukaryota</taxon>
        <taxon>Viridiplantae</taxon>
        <taxon>Streptophyta</taxon>
        <taxon>Embryophyta</taxon>
        <taxon>Tracheophyta</taxon>
        <taxon>Spermatophyta</taxon>
        <taxon>Magnoliopsida</taxon>
        <taxon>eudicotyledons</taxon>
        <taxon>Gunneridae</taxon>
        <taxon>Pentapetalae</taxon>
        <taxon>asterids</taxon>
        <taxon>lamiids</taxon>
        <taxon>Boraginales</taxon>
        <taxon>Boraginaceae</taxon>
        <taxon>Boraginoideae</taxon>
        <taxon>Lithospermeae</taxon>
        <taxon>Lithospermum</taxon>
    </lineage>
</organism>
<dbReference type="PANTHER" id="PTHR48475">
    <property type="entry name" value="RIBONUCLEASE H"/>
    <property type="match status" value="1"/>
</dbReference>
<dbReference type="Gene3D" id="3.30.70.270">
    <property type="match status" value="1"/>
</dbReference>
<evidence type="ECO:0000313" key="3">
    <source>
        <dbReference type="Proteomes" id="UP001454036"/>
    </source>
</evidence>
<dbReference type="PROSITE" id="PS50879">
    <property type="entry name" value="RNASE_H_1"/>
    <property type="match status" value="1"/>
</dbReference>
<dbReference type="AlphaFoldDB" id="A0AAV3QGT7"/>
<protein>
    <recommendedName>
        <fullName evidence="1">RNase H type-1 domain-containing protein</fullName>
    </recommendedName>
</protein>
<evidence type="ECO:0000313" key="2">
    <source>
        <dbReference type="EMBL" id="GAA0162201.1"/>
    </source>
</evidence>
<proteinExistence type="predicted"/>
<comment type="caution">
    <text evidence="2">The sequence shown here is derived from an EMBL/GenBank/DDBJ whole genome shotgun (WGS) entry which is preliminary data.</text>
</comment>
<dbReference type="GO" id="GO:0003676">
    <property type="term" value="F:nucleic acid binding"/>
    <property type="evidence" value="ECO:0007669"/>
    <property type="project" value="InterPro"/>
</dbReference>
<dbReference type="SUPFAM" id="SSF56672">
    <property type="entry name" value="DNA/RNA polymerases"/>
    <property type="match status" value="1"/>
</dbReference>
<dbReference type="InterPro" id="IPR002156">
    <property type="entry name" value="RNaseH_domain"/>
</dbReference>
<dbReference type="EMBL" id="BAABME010004391">
    <property type="protein sequence ID" value="GAA0162201.1"/>
    <property type="molecule type" value="Genomic_DNA"/>
</dbReference>
<dbReference type="Pfam" id="PF13456">
    <property type="entry name" value="RVT_3"/>
    <property type="match status" value="1"/>
</dbReference>
<keyword evidence="3" id="KW-1185">Reference proteome</keyword>
<gene>
    <name evidence="2" type="ORF">LIER_18343</name>
</gene>